<gene>
    <name evidence="9" type="ORF">HA333_11970</name>
</gene>
<evidence type="ECO:0000313" key="10">
    <source>
        <dbReference type="Proteomes" id="UP000651120"/>
    </source>
</evidence>
<dbReference type="Proteomes" id="UP000651120">
    <property type="component" value="Unassembled WGS sequence"/>
</dbReference>
<dbReference type="GO" id="GO:0000030">
    <property type="term" value="F:mannosyltransferase activity"/>
    <property type="evidence" value="ECO:0007669"/>
    <property type="project" value="InterPro"/>
</dbReference>
<feature type="domain" description="ArnT-like N-terminal" evidence="8">
    <location>
        <begin position="47"/>
        <end position="119"/>
    </location>
</feature>
<dbReference type="InterPro" id="IPR003342">
    <property type="entry name" value="ArnT-like_N"/>
</dbReference>
<evidence type="ECO:0000313" key="9">
    <source>
        <dbReference type="EMBL" id="HII48119.1"/>
    </source>
</evidence>
<feature type="transmembrane region" description="Helical" evidence="7">
    <location>
        <begin position="57"/>
        <end position="74"/>
    </location>
</feature>
<comment type="caution">
    <text evidence="9">The sequence shown here is derived from an EMBL/GenBank/DDBJ whole genome shotgun (WGS) entry which is preliminary data.</text>
</comment>
<keyword evidence="3 9" id="KW-0808">Transferase</keyword>
<reference evidence="9" key="1">
    <citation type="journal article" date="2020" name="bioRxiv">
        <title>A rank-normalized archaeal taxonomy based on genome phylogeny resolves widespread incomplete and uneven classifications.</title>
        <authorList>
            <person name="Rinke C."/>
            <person name="Chuvochina M."/>
            <person name="Mussig A.J."/>
            <person name="Chaumeil P.-A."/>
            <person name="Waite D.W."/>
            <person name="Whitman W.B."/>
            <person name="Parks D.H."/>
            <person name="Hugenholtz P."/>
        </authorList>
    </citation>
    <scope>NUCLEOTIDE SEQUENCE</scope>
    <source>
        <strain evidence="9">UBA8839</strain>
    </source>
</reference>
<evidence type="ECO:0000256" key="2">
    <source>
        <dbReference type="ARBA" id="ARBA00022676"/>
    </source>
</evidence>
<keyword evidence="5 7" id="KW-1133">Transmembrane helix</keyword>
<evidence type="ECO:0000259" key="8">
    <source>
        <dbReference type="Pfam" id="PF02366"/>
    </source>
</evidence>
<sequence length="122" mass="13328">MIVLFLTSSYSVGFKFLDEEVYIRAGAQQWSGVPPALTINPEHPPLAKYIIGVEPRLAPLFAGIAVVFLAGWLGRLLGRSFWLVAFSVASDIVFTATSRFAMLDVFVALFSVSAVLSYLLGR</sequence>
<keyword evidence="6 7" id="KW-0472">Membrane</keyword>
<dbReference type="GO" id="GO:0016020">
    <property type="term" value="C:membrane"/>
    <property type="evidence" value="ECO:0007669"/>
    <property type="project" value="InterPro"/>
</dbReference>
<organism evidence="9 10">
    <name type="scientific">Pyrobaculum aerophilum</name>
    <dbReference type="NCBI Taxonomy" id="13773"/>
    <lineage>
        <taxon>Archaea</taxon>
        <taxon>Thermoproteota</taxon>
        <taxon>Thermoprotei</taxon>
        <taxon>Thermoproteales</taxon>
        <taxon>Thermoproteaceae</taxon>
        <taxon>Pyrobaculum</taxon>
    </lineage>
</organism>
<keyword evidence="4 7" id="KW-0812">Transmembrane</keyword>
<evidence type="ECO:0000256" key="5">
    <source>
        <dbReference type="ARBA" id="ARBA00022989"/>
    </source>
</evidence>
<dbReference type="GeneID" id="1465351"/>
<evidence type="ECO:0000256" key="1">
    <source>
        <dbReference type="ARBA" id="ARBA00004127"/>
    </source>
</evidence>
<dbReference type="RefSeq" id="WP_011007589.1">
    <property type="nucleotide sequence ID" value="NZ_DUJP01000038.1"/>
</dbReference>
<accession>A0A832T2L8</accession>
<evidence type="ECO:0000256" key="6">
    <source>
        <dbReference type="ARBA" id="ARBA00023136"/>
    </source>
</evidence>
<evidence type="ECO:0000256" key="3">
    <source>
        <dbReference type="ARBA" id="ARBA00022679"/>
    </source>
</evidence>
<dbReference type="GO" id="GO:0006493">
    <property type="term" value="P:protein O-linked glycosylation"/>
    <property type="evidence" value="ECO:0007669"/>
    <property type="project" value="InterPro"/>
</dbReference>
<evidence type="ECO:0000256" key="7">
    <source>
        <dbReference type="SAM" id="Phobius"/>
    </source>
</evidence>
<comment type="subcellular location">
    <subcellularLocation>
        <location evidence="1">Endomembrane system</location>
        <topology evidence="1">Multi-pass membrane protein</topology>
    </subcellularLocation>
</comment>
<keyword evidence="2" id="KW-0328">Glycosyltransferase</keyword>
<dbReference type="Pfam" id="PF02366">
    <property type="entry name" value="PMT"/>
    <property type="match status" value="1"/>
</dbReference>
<dbReference type="AlphaFoldDB" id="A0A832T2L8"/>
<proteinExistence type="predicted"/>
<evidence type="ECO:0000256" key="4">
    <source>
        <dbReference type="ARBA" id="ARBA00022692"/>
    </source>
</evidence>
<dbReference type="OMA" id="FYFADEQ"/>
<feature type="transmembrane region" description="Helical" evidence="7">
    <location>
        <begin position="103"/>
        <end position="121"/>
    </location>
</feature>
<protein>
    <submittedName>
        <fullName evidence="9">Phospholipid carrier-dependent glycosyltransferase</fullName>
    </submittedName>
</protein>
<name>A0A832T2L8_9CREN</name>
<dbReference type="EMBL" id="DUJP01000038">
    <property type="protein sequence ID" value="HII48119.1"/>
    <property type="molecule type" value="Genomic_DNA"/>
</dbReference>
<dbReference type="GO" id="GO:0012505">
    <property type="term" value="C:endomembrane system"/>
    <property type="evidence" value="ECO:0007669"/>
    <property type="project" value="UniProtKB-SubCell"/>
</dbReference>